<accession>A0A379WRU3</accession>
<dbReference type="Proteomes" id="UP000254712">
    <property type="component" value="Unassembled WGS sequence"/>
</dbReference>
<proteinExistence type="predicted"/>
<dbReference type="EMBL" id="UGXT01000002">
    <property type="protein sequence ID" value="SUH36847.1"/>
    <property type="molecule type" value="Genomic_DNA"/>
</dbReference>
<name>A0A379WRU3_SALET</name>
<protein>
    <submittedName>
        <fullName evidence="1">Uncharacterized protein</fullName>
    </submittedName>
</protein>
<dbReference type="AlphaFoldDB" id="A0A379WRU3"/>
<evidence type="ECO:0000313" key="2">
    <source>
        <dbReference type="Proteomes" id="UP000254712"/>
    </source>
</evidence>
<organism evidence="1 2">
    <name type="scientific">Salmonella enterica I</name>
    <dbReference type="NCBI Taxonomy" id="59201"/>
    <lineage>
        <taxon>Bacteria</taxon>
        <taxon>Pseudomonadati</taxon>
        <taxon>Pseudomonadota</taxon>
        <taxon>Gammaproteobacteria</taxon>
        <taxon>Enterobacterales</taxon>
        <taxon>Enterobacteriaceae</taxon>
        <taxon>Salmonella</taxon>
    </lineage>
</organism>
<reference evidence="1 2" key="1">
    <citation type="submission" date="2018-06" db="EMBL/GenBank/DDBJ databases">
        <authorList>
            <consortium name="Pathogen Informatics"/>
            <person name="Doyle S."/>
        </authorList>
    </citation>
    <scope>NUCLEOTIDE SEQUENCE [LARGE SCALE GENOMIC DNA]</scope>
    <source>
        <strain evidence="1 2">NCTC8261</strain>
    </source>
</reference>
<evidence type="ECO:0000313" key="1">
    <source>
        <dbReference type="EMBL" id="SUH36847.1"/>
    </source>
</evidence>
<gene>
    <name evidence="1" type="ORF">NCTC8261_03125</name>
</gene>
<sequence length="40" mass="4645">MFRSKSQLTVIITTSLYAEDLFRFTLSLIHFYLTGSPLSF</sequence>